<feature type="transmembrane region" description="Helical" evidence="12">
    <location>
        <begin position="356"/>
        <end position="375"/>
    </location>
</feature>
<evidence type="ECO:0000256" key="1">
    <source>
        <dbReference type="ARBA" id="ARBA00004141"/>
    </source>
</evidence>
<protein>
    <recommendedName>
        <fullName evidence="12">Palmitoyltransferase</fullName>
        <ecNumber evidence="12">2.3.1.225</ecNumber>
    </recommendedName>
</protein>
<keyword evidence="9" id="KW-0449">Lipoprotein</keyword>
<comment type="similarity">
    <text evidence="2">Belongs to the DHHC palmitoyltransferase family. AKR/ZDHHC17 subfamily.</text>
</comment>
<evidence type="ECO:0000256" key="2">
    <source>
        <dbReference type="ARBA" id="ARBA00010104"/>
    </source>
</evidence>
<evidence type="ECO:0000256" key="11">
    <source>
        <dbReference type="PROSITE-ProRule" id="PRU00023"/>
    </source>
</evidence>
<name>S2J6B5_MUCC1</name>
<evidence type="ECO:0000256" key="4">
    <source>
        <dbReference type="ARBA" id="ARBA00022737"/>
    </source>
</evidence>
<keyword evidence="4" id="KW-0677">Repeat</keyword>
<evidence type="ECO:0000256" key="13">
    <source>
        <dbReference type="SAM" id="MobiDB-lite"/>
    </source>
</evidence>
<dbReference type="SMART" id="SM00248">
    <property type="entry name" value="ANK"/>
    <property type="match status" value="5"/>
</dbReference>
<evidence type="ECO:0000313" key="15">
    <source>
        <dbReference type="EMBL" id="EPB85209.1"/>
    </source>
</evidence>
<dbReference type="InParanoid" id="S2J6B5"/>
<dbReference type="InterPro" id="IPR002110">
    <property type="entry name" value="Ankyrin_rpt"/>
</dbReference>
<keyword evidence="16" id="KW-1185">Reference proteome</keyword>
<dbReference type="PROSITE" id="PS50216">
    <property type="entry name" value="DHHC"/>
    <property type="match status" value="1"/>
</dbReference>
<keyword evidence="12" id="KW-0808">Transferase</keyword>
<dbReference type="PANTHER" id="PTHR24161">
    <property type="entry name" value="ANK_REP_REGION DOMAIN-CONTAINING PROTEIN-RELATED"/>
    <property type="match status" value="1"/>
</dbReference>
<comment type="subcellular location">
    <subcellularLocation>
        <location evidence="1">Membrane</location>
        <topology evidence="1">Multi-pass membrane protein</topology>
    </subcellularLocation>
</comment>
<keyword evidence="8" id="KW-0564">Palmitate</keyword>
<organism evidence="15 16">
    <name type="scientific">Mucor circinelloides f. circinelloides (strain 1006PhL)</name>
    <name type="common">Mucormycosis agent</name>
    <name type="synonym">Calyptromyces circinelloides</name>
    <dbReference type="NCBI Taxonomy" id="1220926"/>
    <lineage>
        <taxon>Eukaryota</taxon>
        <taxon>Fungi</taxon>
        <taxon>Fungi incertae sedis</taxon>
        <taxon>Mucoromycota</taxon>
        <taxon>Mucoromycotina</taxon>
        <taxon>Mucoromycetes</taxon>
        <taxon>Mucorales</taxon>
        <taxon>Mucorineae</taxon>
        <taxon>Mucoraceae</taxon>
        <taxon>Mucor</taxon>
    </lineage>
</organism>
<dbReference type="InterPro" id="IPR001594">
    <property type="entry name" value="Palmitoyltrfase_DHHC"/>
</dbReference>
<dbReference type="Gene3D" id="1.25.40.20">
    <property type="entry name" value="Ankyrin repeat-containing domain"/>
    <property type="match status" value="1"/>
</dbReference>
<feature type="compositionally biased region" description="Basic and acidic residues" evidence="13">
    <location>
        <begin position="1"/>
        <end position="10"/>
    </location>
</feature>
<dbReference type="PROSITE" id="PS50088">
    <property type="entry name" value="ANK_REPEAT"/>
    <property type="match status" value="5"/>
</dbReference>
<feature type="compositionally biased region" description="Low complexity" evidence="13">
    <location>
        <begin position="22"/>
        <end position="37"/>
    </location>
</feature>
<dbReference type="STRING" id="1220926.S2J6B5"/>
<evidence type="ECO:0000256" key="9">
    <source>
        <dbReference type="ARBA" id="ARBA00023288"/>
    </source>
</evidence>
<evidence type="ECO:0000256" key="8">
    <source>
        <dbReference type="ARBA" id="ARBA00023139"/>
    </source>
</evidence>
<dbReference type="OrthoDB" id="6781668at2759"/>
<evidence type="ECO:0000256" key="7">
    <source>
        <dbReference type="ARBA" id="ARBA00023136"/>
    </source>
</evidence>
<feature type="repeat" description="ANK" evidence="11">
    <location>
        <begin position="241"/>
        <end position="273"/>
    </location>
</feature>
<feature type="repeat" description="ANK" evidence="11">
    <location>
        <begin position="107"/>
        <end position="139"/>
    </location>
</feature>
<feature type="repeat" description="ANK" evidence="11">
    <location>
        <begin position="208"/>
        <end position="240"/>
    </location>
</feature>
<accession>S2J6B5</accession>
<sequence length="727" mass="80412">MTLEDQKEPLLNESESQTTAVSSFPPISKQQSSQPQPTATVSTEQATAEIGTENTECKGTEKASIFEYTNISIVAASIFDAAQRGSFQTIRYLLDNKIATVHDVDNQGATALHYATLANNDVCVKYLIDKGAVVDAPAGDLQATPLHWASRQGRLGAVHRLIKEGANPSLKDGQGFNALHLAVHSSHAMLVLYLLYLDIEIDVSDNVGGHTPLMWAAYQGHSQSVDLLLKFGASVTATDHSQLTPLHWAVVRGNKMCIRKMLEYDADANARDQTGKSVMDFIHEKKFERTWDRAVLEFDVLAEGNPAQEARIGKYPGSKGKPLSKRTVNTVAYLAPFFSLGLALKCLAMFPWYAGLPLALMSFAVTHIGIIKYLIQVPSHDAVWKTPYFSSIFQSSAFWVVVTWMFVLVPSTSHLLFTNLIFLTTFFTAMFAFFKAVAADPGFIKKDLSREKQHRAVEELADENMLDVRHFCLTCLIKKPLRSKHCKVCNRCVAKFDHHCPWIFNCIGVNNHRPFLVFLINMVIAIIAFSMLSVSYLSITAPIYDHGPDSTCLLGSTVCGYFDYDTWTLALTIWVLFQLTWSLFLLGVQLYQVAVGMTTNESANVNRYAYMNANQGMITNLTVGGIEGSDGPSATGGEQGHHHGHGHGQGGFCPCLQLVAGARALHKARNRRGNMNKAGNVFDYGCWNNCMDFWAPNGGASGGINYYEIYDIHQINHKQKQQQALDV</sequence>
<gene>
    <name evidence="15" type="ORF">HMPREF1544_08036</name>
</gene>
<evidence type="ECO:0000256" key="6">
    <source>
        <dbReference type="ARBA" id="ARBA00023043"/>
    </source>
</evidence>
<evidence type="ECO:0000256" key="3">
    <source>
        <dbReference type="ARBA" id="ARBA00022692"/>
    </source>
</evidence>
<keyword evidence="7 12" id="KW-0472">Membrane</keyword>
<feature type="transmembrane region" description="Helical" evidence="12">
    <location>
        <begin position="515"/>
        <end position="539"/>
    </location>
</feature>
<keyword evidence="5 12" id="KW-1133">Transmembrane helix</keyword>
<evidence type="ECO:0000256" key="5">
    <source>
        <dbReference type="ARBA" id="ARBA00022989"/>
    </source>
</evidence>
<dbReference type="GO" id="GO:0019706">
    <property type="term" value="F:protein-cysteine S-palmitoyltransferase activity"/>
    <property type="evidence" value="ECO:0007669"/>
    <property type="project" value="UniProtKB-EC"/>
</dbReference>
<dbReference type="VEuPathDB" id="FungiDB:HMPREF1544_08036"/>
<dbReference type="eggNOG" id="KOG0509">
    <property type="taxonomic scope" value="Eukaryota"/>
</dbReference>
<dbReference type="OMA" id="FWVGFRY"/>
<feature type="repeat" description="ANK" evidence="11">
    <location>
        <begin position="174"/>
        <end position="206"/>
    </location>
</feature>
<dbReference type="PANTHER" id="PTHR24161:SF85">
    <property type="entry name" value="PALMITOYLTRANSFERASE HIP14"/>
    <property type="match status" value="1"/>
</dbReference>
<proteinExistence type="inferred from homology"/>
<feature type="transmembrane region" description="Helical" evidence="12">
    <location>
        <begin position="567"/>
        <end position="588"/>
    </location>
</feature>
<dbReference type="PROSITE" id="PS50297">
    <property type="entry name" value="ANK_REP_REGION"/>
    <property type="match status" value="5"/>
</dbReference>
<dbReference type="EMBL" id="KE124018">
    <property type="protein sequence ID" value="EPB85209.1"/>
    <property type="molecule type" value="Genomic_DNA"/>
</dbReference>
<evidence type="ECO:0000259" key="14">
    <source>
        <dbReference type="Pfam" id="PF01529"/>
    </source>
</evidence>
<keyword evidence="6 11" id="KW-0040">ANK repeat</keyword>
<feature type="domain" description="Palmitoyltransferase DHHC" evidence="14">
    <location>
        <begin position="469"/>
        <end position="604"/>
    </location>
</feature>
<dbReference type="AlphaFoldDB" id="S2J6B5"/>
<evidence type="ECO:0000313" key="16">
    <source>
        <dbReference type="Proteomes" id="UP000014254"/>
    </source>
</evidence>
<feature type="region of interest" description="Disordered" evidence="13">
    <location>
        <begin position="1"/>
        <end position="52"/>
    </location>
</feature>
<comment type="catalytic activity">
    <reaction evidence="10 12">
        <text>L-cysteinyl-[protein] + hexadecanoyl-CoA = S-hexadecanoyl-L-cysteinyl-[protein] + CoA</text>
        <dbReference type="Rhea" id="RHEA:36683"/>
        <dbReference type="Rhea" id="RHEA-COMP:10131"/>
        <dbReference type="Rhea" id="RHEA-COMP:11032"/>
        <dbReference type="ChEBI" id="CHEBI:29950"/>
        <dbReference type="ChEBI" id="CHEBI:57287"/>
        <dbReference type="ChEBI" id="CHEBI:57379"/>
        <dbReference type="ChEBI" id="CHEBI:74151"/>
        <dbReference type="EC" id="2.3.1.225"/>
    </reaction>
</comment>
<keyword evidence="3 12" id="KW-0812">Transmembrane</keyword>
<keyword evidence="12" id="KW-0012">Acyltransferase</keyword>
<dbReference type="FunCoup" id="S2J6B5">
    <property type="interactions" value="351"/>
</dbReference>
<feature type="transmembrane region" description="Helical" evidence="12">
    <location>
        <begin position="387"/>
        <end position="409"/>
    </location>
</feature>
<dbReference type="Pfam" id="PF01529">
    <property type="entry name" value="DHHC"/>
    <property type="match status" value="1"/>
</dbReference>
<dbReference type="Pfam" id="PF12796">
    <property type="entry name" value="Ank_2"/>
    <property type="match status" value="2"/>
</dbReference>
<comment type="domain">
    <text evidence="12">The DHHC domain is required for palmitoyltransferase activity.</text>
</comment>
<dbReference type="Proteomes" id="UP000014254">
    <property type="component" value="Unassembled WGS sequence"/>
</dbReference>
<dbReference type="GO" id="GO:0016020">
    <property type="term" value="C:membrane"/>
    <property type="evidence" value="ECO:0007669"/>
    <property type="project" value="UniProtKB-SubCell"/>
</dbReference>
<dbReference type="SUPFAM" id="SSF48403">
    <property type="entry name" value="Ankyrin repeat"/>
    <property type="match status" value="1"/>
</dbReference>
<feature type="repeat" description="ANK" evidence="11">
    <location>
        <begin position="141"/>
        <end position="173"/>
    </location>
</feature>
<dbReference type="InterPro" id="IPR036770">
    <property type="entry name" value="Ankyrin_rpt-contain_sf"/>
</dbReference>
<evidence type="ECO:0000256" key="10">
    <source>
        <dbReference type="ARBA" id="ARBA00048048"/>
    </source>
</evidence>
<dbReference type="Pfam" id="PF13637">
    <property type="entry name" value="Ank_4"/>
    <property type="match status" value="1"/>
</dbReference>
<evidence type="ECO:0000256" key="12">
    <source>
        <dbReference type="RuleBase" id="RU079119"/>
    </source>
</evidence>
<feature type="transmembrane region" description="Helical" evidence="12">
    <location>
        <begin position="415"/>
        <end position="438"/>
    </location>
</feature>
<dbReference type="EC" id="2.3.1.225" evidence="12"/>
<reference evidence="16" key="1">
    <citation type="submission" date="2013-05" db="EMBL/GenBank/DDBJ databases">
        <title>The Genome sequence of Mucor circinelloides f. circinelloides 1006PhL.</title>
        <authorList>
            <consortium name="The Broad Institute Genomics Platform"/>
            <person name="Cuomo C."/>
            <person name="Earl A."/>
            <person name="Findley K."/>
            <person name="Lee S.C."/>
            <person name="Walker B."/>
            <person name="Young S."/>
            <person name="Zeng Q."/>
            <person name="Gargeya S."/>
            <person name="Fitzgerald M."/>
            <person name="Haas B."/>
            <person name="Abouelleil A."/>
            <person name="Allen A.W."/>
            <person name="Alvarado L."/>
            <person name="Arachchi H.M."/>
            <person name="Berlin A.M."/>
            <person name="Chapman S.B."/>
            <person name="Gainer-Dewar J."/>
            <person name="Goldberg J."/>
            <person name="Griggs A."/>
            <person name="Gujja S."/>
            <person name="Hansen M."/>
            <person name="Howarth C."/>
            <person name="Imamovic A."/>
            <person name="Ireland A."/>
            <person name="Larimer J."/>
            <person name="McCowan C."/>
            <person name="Murphy C."/>
            <person name="Pearson M."/>
            <person name="Poon T.W."/>
            <person name="Priest M."/>
            <person name="Roberts A."/>
            <person name="Saif S."/>
            <person name="Shea T."/>
            <person name="Sisk P."/>
            <person name="Sykes S."/>
            <person name="Wortman J."/>
            <person name="Nusbaum C."/>
            <person name="Birren B."/>
        </authorList>
    </citation>
    <scope>NUCLEOTIDE SEQUENCE [LARGE SCALE GENOMIC DNA]</scope>
    <source>
        <strain evidence="16">1006PhL</strain>
    </source>
</reference>